<evidence type="ECO:0000259" key="7">
    <source>
        <dbReference type="PROSITE" id="PS51635"/>
    </source>
</evidence>
<dbReference type="Gene3D" id="2.60.120.10">
    <property type="entry name" value="Jelly Rolls"/>
    <property type="match status" value="1"/>
</dbReference>
<dbReference type="GO" id="GO:0016042">
    <property type="term" value="P:lipid catabolic process"/>
    <property type="evidence" value="ECO:0007669"/>
    <property type="project" value="UniProtKB-UniRule"/>
</dbReference>
<feature type="active site" description="Nucleophile" evidence="5">
    <location>
        <position position="373"/>
    </location>
</feature>
<dbReference type="PROSITE" id="PS00888">
    <property type="entry name" value="CNMP_BINDING_1"/>
    <property type="match status" value="1"/>
</dbReference>
<feature type="active site" description="Proton acceptor" evidence="5">
    <location>
        <position position="491"/>
    </location>
</feature>
<evidence type="ECO:0000256" key="2">
    <source>
        <dbReference type="ARBA" id="ARBA00022801"/>
    </source>
</evidence>
<evidence type="ECO:0000256" key="3">
    <source>
        <dbReference type="ARBA" id="ARBA00022963"/>
    </source>
</evidence>
<dbReference type="CDD" id="cd00038">
    <property type="entry name" value="CAP_ED"/>
    <property type="match status" value="1"/>
</dbReference>
<dbReference type="InterPro" id="IPR002641">
    <property type="entry name" value="PNPLA_dom"/>
</dbReference>
<dbReference type="RefSeq" id="WP_090628117.1">
    <property type="nucleotide sequence ID" value="NZ_FOCP01000003.1"/>
</dbReference>
<evidence type="ECO:0000256" key="5">
    <source>
        <dbReference type="PROSITE-ProRule" id="PRU01161"/>
    </source>
</evidence>
<name>A0A1H8C130_9PROT</name>
<evidence type="ECO:0000256" key="1">
    <source>
        <dbReference type="ARBA" id="ARBA00006636"/>
    </source>
</evidence>
<dbReference type="InterPro" id="IPR050301">
    <property type="entry name" value="NTE"/>
</dbReference>
<dbReference type="GO" id="GO:0004622">
    <property type="term" value="F:phosphatidylcholine lysophospholipase activity"/>
    <property type="evidence" value="ECO:0007669"/>
    <property type="project" value="UniProtKB-ARBA"/>
</dbReference>
<dbReference type="PANTHER" id="PTHR14226">
    <property type="entry name" value="NEUROPATHY TARGET ESTERASE/SWISS CHEESE D.MELANOGASTER"/>
    <property type="match status" value="1"/>
</dbReference>
<feature type="short sequence motif" description="GXGXXG" evidence="5">
    <location>
        <begin position="344"/>
        <end position="349"/>
    </location>
</feature>
<accession>A0A1H8C130</accession>
<dbReference type="PROSITE" id="PS00889">
    <property type="entry name" value="CNMP_BINDING_2"/>
    <property type="match status" value="1"/>
</dbReference>
<dbReference type="SUPFAM" id="SSF52151">
    <property type="entry name" value="FabD/lysophospholipase-like"/>
    <property type="match status" value="1"/>
</dbReference>
<feature type="short sequence motif" description="GXSXG" evidence="5">
    <location>
        <begin position="371"/>
        <end position="375"/>
    </location>
</feature>
<dbReference type="Pfam" id="PF01734">
    <property type="entry name" value="Patatin"/>
    <property type="match status" value="1"/>
</dbReference>
<protein>
    <submittedName>
        <fullName evidence="8">Predicted acylesterase/phospholipase RssA, contains patatin domain</fullName>
    </submittedName>
</protein>
<keyword evidence="3 5" id="KW-0442">Lipid degradation</keyword>
<evidence type="ECO:0000256" key="4">
    <source>
        <dbReference type="ARBA" id="ARBA00023098"/>
    </source>
</evidence>
<feature type="domain" description="PNPLA" evidence="7">
    <location>
        <begin position="340"/>
        <end position="504"/>
    </location>
</feature>
<dbReference type="InterPro" id="IPR016035">
    <property type="entry name" value="Acyl_Trfase/lysoPLipase"/>
</dbReference>
<dbReference type="PANTHER" id="PTHR14226:SF29">
    <property type="entry name" value="NEUROPATHY TARGET ESTERASE SWS"/>
    <property type="match status" value="1"/>
</dbReference>
<dbReference type="AlphaFoldDB" id="A0A1H8C130"/>
<comment type="similarity">
    <text evidence="1">Belongs to the NTE family.</text>
</comment>
<feature type="short sequence motif" description="DGA/G" evidence="5">
    <location>
        <begin position="491"/>
        <end position="493"/>
    </location>
</feature>
<dbReference type="InterPro" id="IPR018490">
    <property type="entry name" value="cNMP-bd_dom_sf"/>
</dbReference>
<keyword evidence="4 5" id="KW-0443">Lipid metabolism</keyword>
<reference evidence="8 9" key="1">
    <citation type="submission" date="2016-10" db="EMBL/GenBank/DDBJ databases">
        <authorList>
            <person name="de Groot N.N."/>
        </authorList>
    </citation>
    <scope>NUCLEOTIDE SEQUENCE [LARGE SCALE GENOMIC DNA]</scope>
    <source>
        <strain evidence="8 9">Nm22</strain>
    </source>
</reference>
<dbReference type="Pfam" id="PF00027">
    <property type="entry name" value="cNMP_binding"/>
    <property type="match status" value="1"/>
</dbReference>
<dbReference type="PROSITE" id="PS50042">
    <property type="entry name" value="CNMP_BINDING_3"/>
    <property type="match status" value="1"/>
</dbReference>
<sequence length="612" mass="68804">MFESYAVNDKVDNKQDLPIELGGLSNEDTQRILAAAKRRTFNSGEKLIQQGDIGTSMFIILFGRVRLSMLQEDGSERVVNMLQQGDHFGELSLLIGGRRAATATAVMDTTVLEISKRDFYQLAKTLPEFSIKLSRTIGKWLLGAQSRKIVRHKQDIIGLIRTSELTSLIAPSVVHFFSQKNKTIEVFTDRMSFWELTAHKNSFPIHTLNSSTDKTKFLLELISATKRCDHVFIDLHGGRITAELLLQCERIWWLIEQNRPVKQAFIELAEAMLQQHSELKRRIQAVWIQSKSYNLADNSTYVMPTDLEAVRCIYSAYNNEMRTADLTRLYHIARDVHMGLALGGGGAHGLAHIGVIAAFEEHGLYFDRVAGTSAGAIIAVGLGAGFNPKHLLNLFNNEMQPPGIMRFIPKMSQFYLWTLFRFGLIEHRLRKYLKGLMLEQLLLPVHTISADLISGQAVIRSNGGAVNSILESINYPVFGKPIWRDGLALVDGGVLINVPSSVLRKQCADYIVAVDVGTKLHPTFGKNNAHTLESEMQHVGYFSTLNRVLEVSSHELAKLHMSESDFLLTPDTSAFPFADFTRGEQLFESGYAAAEKVMPELKQRYERFVEME</sequence>
<dbReference type="PROSITE" id="PS51635">
    <property type="entry name" value="PNPLA"/>
    <property type="match status" value="1"/>
</dbReference>
<keyword evidence="2 5" id="KW-0378">Hydrolase</keyword>
<dbReference type="OrthoDB" id="5290098at2"/>
<dbReference type="Gene3D" id="3.40.1090.10">
    <property type="entry name" value="Cytosolic phospholipase A2 catalytic domain"/>
    <property type="match status" value="1"/>
</dbReference>
<organism evidence="8 9">
    <name type="scientific">Nitrosomonas marina</name>
    <dbReference type="NCBI Taxonomy" id="917"/>
    <lineage>
        <taxon>Bacteria</taxon>
        <taxon>Pseudomonadati</taxon>
        <taxon>Pseudomonadota</taxon>
        <taxon>Betaproteobacteria</taxon>
        <taxon>Nitrosomonadales</taxon>
        <taxon>Nitrosomonadaceae</taxon>
        <taxon>Nitrosomonas</taxon>
    </lineage>
</organism>
<dbReference type="SUPFAM" id="SSF51206">
    <property type="entry name" value="cAMP-binding domain-like"/>
    <property type="match status" value="1"/>
</dbReference>
<evidence type="ECO:0000313" key="8">
    <source>
        <dbReference type="EMBL" id="SEM88134.1"/>
    </source>
</evidence>
<dbReference type="InterPro" id="IPR014710">
    <property type="entry name" value="RmlC-like_jellyroll"/>
</dbReference>
<dbReference type="STRING" id="917.SAMN05216326_1049"/>
<dbReference type="InterPro" id="IPR000595">
    <property type="entry name" value="cNMP-bd_dom"/>
</dbReference>
<dbReference type="EMBL" id="FOCP01000003">
    <property type="protein sequence ID" value="SEM88134.1"/>
    <property type="molecule type" value="Genomic_DNA"/>
</dbReference>
<dbReference type="Proteomes" id="UP000199459">
    <property type="component" value="Unassembled WGS sequence"/>
</dbReference>
<dbReference type="SMART" id="SM00100">
    <property type="entry name" value="cNMP"/>
    <property type="match status" value="1"/>
</dbReference>
<feature type="domain" description="Cyclic nucleotide-binding" evidence="6">
    <location>
        <begin position="20"/>
        <end position="122"/>
    </location>
</feature>
<gene>
    <name evidence="8" type="ORF">SAMN05216325_103203</name>
</gene>
<dbReference type="InterPro" id="IPR018488">
    <property type="entry name" value="cNMP-bd_CS"/>
</dbReference>
<evidence type="ECO:0000313" key="9">
    <source>
        <dbReference type="Proteomes" id="UP000199459"/>
    </source>
</evidence>
<evidence type="ECO:0000259" key="6">
    <source>
        <dbReference type="PROSITE" id="PS50042"/>
    </source>
</evidence>
<proteinExistence type="inferred from homology"/>